<comment type="caution">
    <text evidence="1">The sequence shown here is derived from an EMBL/GenBank/DDBJ whole genome shotgun (WGS) entry which is preliminary data.</text>
</comment>
<name>A0A1V2GTI4_9PROT</name>
<evidence type="ECO:0000313" key="1">
    <source>
        <dbReference type="EMBL" id="ONG43406.1"/>
    </source>
</evidence>
<accession>A0A1V2GTI4</accession>
<evidence type="ECO:0000313" key="2">
    <source>
        <dbReference type="Proteomes" id="UP000188879"/>
    </source>
</evidence>
<reference evidence="1 2" key="1">
    <citation type="submission" date="2016-10" db="EMBL/GenBank/DDBJ databases">
        <title>Draft Genome sequence of Roseomonas sp. strain M3.</title>
        <authorList>
            <person name="Subhash Y."/>
            <person name="Lee S."/>
        </authorList>
    </citation>
    <scope>NUCLEOTIDE SEQUENCE [LARGE SCALE GENOMIC DNA]</scope>
    <source>
        <strain evidence="1 2">M3</strain>
    </source>
</reference>
<dbReference type="EMBL" id="MLCO01000479">
    <property type="protein sequence ID" value="ONG43406.1"/>
    <property type="molecule type" value="Genomic_DNA"/>
</dbReference>
<dbReference type="RefSeq" id="WP_076960621.1">
    <property type="nucleotide sequence ID" value="NZ_MLCO01000479.1"/>
</dbReference>
<keyword evidence="2" id="KW-1185">Reference proteome</keyword>
<gene>
    <name evidence="1" type="ORF">BKE38_28885</name>
</gene>
<sequence length="171" mass="18182">MSSPLPKPALVQQFLRRLKLSRSAILPLTLLDPRHAAGQCHVNVAHRVREAGGEVVPGWIVRQGMFNAVAYHAVWQPPGSAGLVDLTPRADGAARIVFLADPARRIAPSAVPGCELRLWADRILGVADMPAVYQGRPSAERVDIAFDAAARHALQQLGLTPQDAVAIGAGA</sequence>
<dbReference type="Proteomes" id="UP000188879">
    <property type="component" value="Unassembled WGS sequence"/>
</dbReference>
<organism evidence="1 2">
    <name type="scientific">Teichococcus deserti</name>
    <dbReference type="NCBI Taxonomy" id="1817963"/>
    <lineage>
        <taxon>Bacteria</taxon>
        <taxon>Pseudomonadati</taxon>
        <taxon>Pseudomonadota</taxon>
        <taxon>Alphaproteobacteria</taxon>
        <taxon>Acetobacterales</taxon>
        <taxon>Roseomonadaceae</taxon>
        <taxon>Roseomonas</taxon>
    </lineage>
</organism>
<proteinExistence type="predicted"/>
<dbReference type="AlphaFoldDB" id="A0A1V2GTI4"/>
<protein>
    <submittedName>
        <fullName evidence="1">Uncharacterized protein</fullName>
    </submittedName>
</protein>